<evidence type="ECO:0000313" key="5">
    <source>
        <dbReference type="Proteomes" id="UP000092124"/>
    </source>
</evidence>
<reference evidence="4 5" key="1">
    <citation type="submission" date="2016-06" db="EMBL/GenBank/DDBJ databases">
        <title>The Draft Genome Sequence and Annotation of the Desert Woodrat Neotoma lepida.</title>
        <authorList>
            <person name="Campbell M."/>
            <person name="Oakeson K.F."/>
            <person name="Yandell M."/>
            <person name="Halpert J.R."/>
            <person name="Dearing D."/>
        </authorList>
    </citation>
    <scope>NUCLEOTIDE SEQUENCE [LARGE SCALE GENOMIC DNA]</scope>
    <source>
        <strain evidence="4">417</strain>
        <tissue evidence="4">Liver</tissue>
    </source>
</reference>
<dbReference type="InterPro" id="IPR035985">
    <property type="entry name" value="Ubiquitin-activating_enz"/>
</dbReference>
<evidence type="ECO:0000256" key="1">
    <source>
        <dbReference type="ARBA" id="ARBA00043952"/>
    </source>
</evidence>
<dbReference type="Gene3D" id="3.40.50.12550">
    <property type="entry name" value="Ubiquitin-activating enzyme E1, inactive adenylation domain, subdomain 2"/>
    <property type="match status" value="1"/>
</dbReference>
<feature type="domain" description="Ubiquitin-activating enzyme E1 four-helix bundle" evidence="3">
    <location>
        <begin position="323"/>
        <end position="371"/>
    </location>
</feature>
<dbReference type="STRING" id="56216.A0A1A6GQF7"/>
<dbReference type="InterPro" id="IPR042449">
    <property type="entry name" value="Ub-E1_IAD_1"/>
</dbReference>
<evidence type="ECO:0000256" key="2">
    <source>
        <dbReference type="SAM" id="MobiDB-lite"/>
    </source>
</evidence>
<evidence type="ECO:0000313" key="4">
    <source>
        <dbReference type="EMBL" id="OBS67920.1"/>
    </source>
</evidence>
<dbReference type="Proteomes" id="UP000092124">
    <property type="component" value="Unassembled WGS sequence"/>
</dbReference>
<dbReference type="OrthoDB" id="10252231at2759"/>
<proteinExistence type="predicted"/>
<dbReference type="Pfam" id="PF16191">
    <property type="entry name" value="E1_4HB"/>
    <property type="match status" value="1"/>
</dbReference>
<organism evidence="4 5">
    <name type="scientific">Neotoma lepida</name>
    <name type="common">Desert woodrat</name>
    <dbReference type="NCBI Taxonomy" id="56216"/>
    <lineage>
        <taxon>Eukaryota</taxon>
        <taxon>Metazoa</taxon>
        <taxon>Chordata</taxon>
        <taxon>Craniata</taxon>
        <taxon>Vertebrata</taxon>
        <taxon>Euteleostomi</taxon>
        <taxon>Mammalia</taxon>
        <taxon>Eutheria</taxon>
        <taxon>Euarchontoglires</taxon>
        <taxon>Glires</taxon>
        <taxon>Rodentia</taxon>
        <taxon>Myomorpha</taxon>
        <taxon>Muroidea</taxon>
        <taxon>Cricetidae</taxon>
        <taxon>Neotominae</taxon>
        <taxon>Neotoma</taxon>
    </lineage>
</organism>
<dbReference type="InterPro" id="IPR032420">
    <property type="entry name" value="E1_4HB"/>
</dbReference>
<accession>A0A1A6GQF7</accession>
<protein>
    <recommendedName>
        <fullName evidence="3">Ubiquitin-activating enzyme E1 four-helix bundle domain-containing protein</fullName>
    </recommendedName>
</protein>
<dbReference type="Gene3D" id="3.50.50.80">
    <property type="entry name" value="Ubiquitin-activating enzyme E1, inactive adenylation domain, subdomain 1"/>
    <property type="match status" value="1"/>
</dbReference>
<evidence type="ECO:0000259" key="3">
    <source>
        <dbReference type="Pfam" id="PF16191"/>
    </source>
</evidence>
<comment type="caution">
    <text evidence="4">The sequence shown here is derived from an EMBL/GenBank/DDBJ whole genome shotgun (WGS) entry which is preliminary data.</text>
</comment>
<gene>
    <name evidence="4" type="ORF">A6R68_03540</name>
</gene>
<feature type="region of interest" description="Disordered" evidence="2">
    <location>
        <begin position="1"/>
        <end position="66"/>
    </location>
</feature>
<keyword evidence="5" id="KW-1185">Reference proteome</keyword>
<dbReference type="EMBL" id="LZPO01076479">
    <property type="protein sequence ID" value="OBS67920.1"/>
    <property type="molecule type" value="Genomic_DNA"/>
</dbReference>
<dbReference type="SUPFAM" id="SSF69572">
    <property type="entry name" value="Activating enzymes of the ubiquitin-like proteins"/>
    <property type="match status" value="1"/>
</dbReference>
<dbReference type="AlphaFoldDB" id="A0A1A6GQF7"/>
<dbReference type="GO" id="GO:0008641">
    <property type="term" value="F:ubiquitin-like modifier activating enzyme activity"/>
    <property type="evidence" value="ECO:0007669"/>
    <property type="project" value="InterPro"/>
</dbReference>
<name>A0A1A6GQF7_NEOLE</name>
<comment type="pathway">
    <text evidence="1">Protein modification.</text>
</comment>
<sequence>MSSSVTSKKCRVSGPDSKADSYRSPNYSAMIGTPPGPSREKDTPSVGRVPRVEGGSRHPAGQGPEGGSCTGLDRFFVEKDVQRECQASCFCWEGSTNRLWWRLQGLLEKPGPGLLVHKAWWDMKMSGSVPSKKRRVFGLMLRRIHTDMYQVLRHMKHLQICSVLISGLQGLGVEIAKNIILRGVKAVTLHDQGTVRGAVLSSLILAKTDLRYPNRSLPNSSSHVPVRTYTGPLLEEFIGGFQVVVLINIPLEYSCRQLFCDFREEKIVTNSTGEHPLCAMESLGIIICLEESWHRFEGGEFVCFMEVQGMSELNDIGPTEIKKPLLTSLSEPEYVVTDYAKCCHPAQRHIGFQALHHFCYQHSCLPGPHNERMQQKWYA</sequence>